<accession>A0A9D9D9F2</accession>
<gene>
    <name evidence="2" type="ORF">IAB19_03980</name>
</gene>
<proteinExistence type="predicted"/>
<dbReference type="InterPro" id="IPR026001">
    <property type="entry name" value="Abi-like_C"/>
</dbReference>
<reference evidence="2" key="1">
    <citation type="submission" date="2020-10" db="EMBL/GenBank/DDBJ databases">
        <authorList>
            <person name="Gilroy R."/>
        </authorList>
    </citation>
    <scope>NUCLEOTIDE SEQUENCE</scope>
    <source>
        <strain evidence="2">17213</strain>
    </source>
</reference>
<evidence type="ECO:0000313" key="3">
    <source>
        <dbReference type="Proteomes" id="UP000823631"/>
    </source>
</evidence>
<dbReference type="AlphaFoldDB" id="A0A9D9D9F2"/>
<evidence type="ECO:0000313" key="2">
    <source>
        <dbReference type="EMBL" id="MBO8415526.1"/>
    </source>
</evidence>
<evidence type="ECO:0000259" key="1">
    <source>
        <dbReference type="Pfam" id="PF14355"/>
    </source>
</evidence>
<dbReference type="Proteomes" id="UP000823631">
    <property type="component" value="Unassembled WGS sequence"/>
</dbReference>
<protein>
    <submittedName>
        <fullName evidence="2">Abortive infection family protein</fullName>
    </submittedName>
</protein>
<sequence>MKILVGDSPITEVTNNKNLCTEFLPRAGMNDLLCDIAPKVGFIEDGVDQLTVQAQKNIPGSRVGLLELILKECITNNNVPELLSILFSKVRFSNILLNLPKDEIESTYNEIRDSAIEKINKYLFFSSVKLKLSNGQIIITSLNDNIQLEKTNLSNIDMPYIKQKFKEAEQYIDNGQYDTALTLSRTLLEEVFIYVIEKKNQQVTGKGNIKKLFKQVQDLYDMQHKNGLDNRIHSLISGLETIIETVASMRNLLSDSHGQGSQRLIIKEHHTKLALNSAITVCEFILSVSKNKLSTDDSNSSQT</sequence>
<dbReference type="Pfam" id="PF14355">
    <property type="entry name" value="Abi_C"/>
    <property type="match status" value="1"/>
</dbReference>
<organism evidence="2 3">
    <name type="scientific">Candidatus Avisuccinivibrio stercorigallinarum</name>
    <dbReference type="NCBI Taxonomy" id="2840704"/>
    <lineage>
        <taxon>Bacteria</taxon>
        <taxon>Pseudomonadati</taxon>
        <taxon>Pseudomonadota</taxon>
        <taxon>Gammaproteobacteria</taxon>
        <taxon>Aeromonadales</taxon>
        <taxon>Succinivibrionaceae</taxon>
        <taxon>Succinivibrionaceae incertae sedis</taxon>
        <taxon>Candidatus Avisuccinivibrio</taxon>
    </lineage>
</organism>
<feature type="domain" description="Abortive infection protein-like C-terminal" evidence="1">
    <location>
        <begin position="211"/>
        <end position="286"/>
    </location>
</feature>
<comment type="caution">
    <text evidence="2">The sequence shown here is derived from an EMBL/GenBank/DDBJ whole genome shotgun (WGS) entry which is preliminary data.</text>
</comment>
<dbReference type="EMBL" id="JADINH010000085">
    <property type="protein sequence ID" value="MBO8415526.1"/>
    <property type="molecule type" value="Genomic_DNA"/>
</dbReference>
<reference evidence="2" key="2">
    <citation type="journal article" date="2021" name="PeerJ">
        <title>Extensive microbial diversity within the chicken gut microbiome revealed by metagenomics and culture.</title>
        <authorList>
            <person name="Gilroy R."/>
            <person name="Ravi A."/>
            <person name="Getino M."/>
            <person name="Pursley I."/>
            <person name="Horton D.L."/>
            <person name="Alikhan N.F."/>
            <person name="Baker D."/>
            <person name="Gharbi K."/>
            <person name="Hall N."/>
            <person name="Watson M."/>
            <person name="Adriaenssens E.M."/>
            <person name="Foster-Nyarko E."/>
            <person name="Jarju S."/>
            <person name="Secka A."/>
            <person name="Antonio M."/>
            <person name="Oren A."/>
            <person name="Chaudhuri R.R."/>
            <person name="La Ragione R."/>
            <person name="Hildebrand F."/>
            <person name="Pallen M.J."/>
        </authorList>
    </citation>
    <scope>NUCLEOTIDE SEQUENCE</scope>
    <source>
        <strain evidence="2">17213</strain>
    </source>
</reference>
<name>A0A9D9D9F2_9GAMM</name>